<dbReference type="InterPro" id="IPR001789">
    <property type="entry name" value="Sig_transdc_resp-reg_receiver"/>
</dbReference>
<dbReference type="RefSeq" id="WP_081164834.1">
    <property type="nucleotide sequence ID" value="NZ_LWBP01000186.1"/>
</dbReference>
<evidence type="ECO:0000313" key="3">
    <source>
        <dbReference type="EMBL" id="OQP58913.1"/>
    </source>
</evidence>
<comment type="caution">
    <text evidence="1">Lacks conserved residue(s) required for the propagation of feature annotation.</text>
</comment>
<name>A0A1V9FKK2_9BACT</name>
<dbReference type="GO" id="GO:0000160">
    <property type="term" value="P:phosphorelay signal transduction system"/>
    <property type="evidence" value="ECO:0007669"/>
    <property type="project" value="InterPro"/>
</dbReference>
<reference evidence="4" key="1">
    <citation type="submission" date="2016-04" db="EMBL/GenBank/DDBJ databases">
        <authorList>
            <person name="Chen L."/>
            <person name="Zhuang W."/>
            <person name="Wang G."/>
        </authorList>
    </citation>
    <scope>NUCLEOTIDE SEQUENCE [LARGE SCALE GENOMIC DNA]</scope>
    <source>
        <strain evidence="4">208</strain>
    </source>
</reference>
<dbReference type="EMBL" id="LWBP01000186">
    <property type="protein sequence ID" value="OQP58913.1"/>
    <property type="molecule type" value="Genomic_DNA"/>
</dbReference>
<dbReference type="STRING" id="550983.A4R26_22295"/>
<evidence type="ECO:0000259" key="2">
    <source>
        <dbReference type="PROSITE" id="PS50110"/>
    </source>
</evidence>
<protein>
    <recommendedName>
        <fullName evidence="2">Response regulatory domain-containing protein</fullName>
    </recommendedName>
</protein>
<dbReference type="Gene3D" id="3.40.50.2300">
    <property type="match status" value="1"/>
</dbReference>
<sequence length="140" mass="16327">MQSQAVWIIDGDLDDQEVVKHVWQELKLSNELVFLESADQVIKTLEHVDHAPFIIICELNLPGIDGFELRRLMLEKHQKRFTSVPFIFWTTQASEQQVEKAYNLSAHGLFIKDSSFDQLKSTFMTIINYWLKSRMPSKSV</sequence>
<dbReference type="InterPro" id="IPR011006">
    <property type="entry name" value="CheY-like_superfamily"/>
</dbReference>
<dbReference type="AlphaFoldDB" id="A0A1V9FKK2"/>
<dbReference type="Pfam" id="PF00072">
    <property type="entry name" value="Response_reg"/>
    <property type="match status" value="1"/>
</dbReference>
<comment type="caution">
    <text evidence="3">The sequence shown here is derived from an EMBL/GenBank/DDBJ whole genome shotgun (WGS) entry which is preliminary data.</text>
</comment>
<dbReference type="SUPFAM" id="SSF52172">
    <property type="entry name" value="CheY-like"/>
    <property type="match status" value="1"/>
</dbReference>
<evidence type="ECO:0000313" key="4">
    <source>
        <dbReference type="Proteomes" id="UP000192276"/>
    </source>
</evidence>
<keyword evidence="4" id="KW-1185">Reference proteome</keyword>
<dbReference type="SMART" id="SM00448">
    <property type="entry name" value="REC"/>
    <property type="match status" value="1"/>
</dbReference>
<dbReference type="PROSITE" id="PS50110">
    <property type="entry name" value="RESPONSE_REGULATORY"/>
    <property type="match status" value="1"/>
</dbReference>
<feature type="domain" description="Response regulatory" evidence="2">
    <location>
        <begin position="5"/>
        <end position="127"/>
    </location>
</feature>
<proteinExistence type="predicted"/>
<gene>
    <name evidence="3" type="ORF">A4R26_22295</name>
</gene>
<dbReference type="OrthoDB" id="958614at2"/>
<organism evidence="3 4">
    <name type="scientific">Niastella populi</name>
    <dbReference type="NCBI Taxonomy" id="550983"/>
    <lineage>
        <taxon>Bacteria</taxon>
        <taxon>Pseudomonadati</taxon>
        <taxon>Bacteroidota</taxon>
        <taxon>Chitinophagia</taxon>
        <taxon>Chitinophagales</taxon>
        <taxon>Chitinophagaceae</taxon>
        <taxon>Niastella</taxon>
    </lineage>
</organism>
<dbReference type="Proteomes" id="UP000192276">
    <property type="component" value="Unassembled WGS sequence"/>
</dbReference>
<evidence type="ECO:0000256" key="1">
    <source>
        <dbReference type="PROSITE-ProRule" id="PRU00169"/>
    </source>
</evidence>
<accession>A0A1V9FKK2</accession>